<evidence type="ECO:0000256" key="1">
    <source>
        <dbReference type="ARBA" id="ARBA00008950"/>
    </source>
</evidence>
<comment type="caution">
    <text evidence="3">The sequence shown here is derived from an EMBL/GenBank/DDBJ whole genome shotgun (WGS) entry which is preliminary data.</text>
</comment>
<dbReference type="InterPro" id="IPR024654">
    <property type="entry name" value="Calcineurin-like_PHP_lpxH"/>
</dbReference>
<dbReference type="RefSeq" id="WP_099107460.1">
    <property type="nucleotide sequence ID" value="NZ_JAATJF010000003.1"/>
</dbReference>
<organism evidence="3 4">
    <name type="scientific">Neolewinella marina</name>
    <dbReference type="NCBI Taxonomy" id="438751"/>
    <lineage>
        <taxon>Bacteria</taxon>
        <taxon>Pseudomonadati</taxon>
        <taxon>Bacteroidota</taxon>
        <taxon>Saprospiria</taxon>
        <taxon>Saprospirales</taxon>
        <taxon>Lewinellaceae</taxon>
        <taxon>Neolewinella</taxon>
    </lineage>
</organism>
<dbReference type="Pfam" id="PF12850">
    <property type="entry name" value="Metallophos_2"/>
    <property type="match status" value="1"/>
</dbReference>
<dbReference type="PANTHER" id="PTHR42850:SF2">
    <property type="entry name" value="BLL5683 PROTEIN"/>
    <property type="match status" value="1"/>
</dbReference>
<evidence type="ECO:0000313" key="3">
    <source>
        <dbReference type="EMBL" id="PHK97469.1"/>
    </source>
</evidence>
<accession>A0A2G0CBV5</accession>
<dbReference type="InterPro" id="IPR029052">
    <property type="entry name" value="Metallo-depent_PP-like"/>
</dbReference>
<evidence type="ECO:0000259" key="2">
    <source>
        <dbReference type="Pfam" id="PF12850"/>
    </source>
</evidence>
<dbReference type="SUPFAM" id="SSF56300">
    <property type="entry name" value="Metallo-dependent phosphatases"/>
    <property type="match status" value="1"/>
</dbReference>
<feature type="domain" description="Calcineurin-like phosphoesterase" evidence="2">
    <location>
        <begin position="3"/>
        <end position="187"/>
    </location>
</feature>
<name>A0A2G0CBV5_9BACT</name>
<dbReference type="InterPro" id="IPR011152">
    <property type="entry name" value="Pesterase_MJ0912"/>
</dbReference>
<dbReference type="Proteomes" id="UP000226437">
    <property type="component" value="Unassembled WGS sequence"/>
</dbReference>
<dbReference type="PIRSF" id="PIRSF000883">
    <property type="entry name" value="Pesterase_MJ0912"/>
    <property type="match status" value="1"/>
</dbReference>
<sequence length="237" mass="26487">MKRVGVISDVHGNAYALDAVLQSAVELGIQSFLVLGDLVGYYHHPRRVLELLSAFNVVAIKGNHEDILAEYVKGDPGFQLRIDAKYGLGHNYAIRELPFGKIEELVGLPDRQSVPLTDDFGVLLTHGSPRDKSEYIYPDSERQTLESLEDARYQMIFMGHTHYPMTFQGQYSQLVNPGSVGQSRMQGGIANWGYIEVAQEKFVAVGTPYDVSPLLAELSRMQAPEYLSSILKRNNKK</sequence>
<dbReference type="GO" id="GO:0016791">
    <property type="term" value="F:phosphatase activity"/>
    <property type="evidence" value="ECO:0007669"/>
    <property type="project" value="TreeGrafter"/>
</dbReference>
<dbReference type="EMBL" id="PDLO01000008">
    <property type="protein sequence ID" value="PHK97469.1"/>
    <property type="molecule type" value="Genomic_DNA"/>
</dbReference>
<keyword evidence="4" id="KW-1185">Reference proteome</keyword>
<dbReference type="OrthoDB" id="9813918at2"/>
<protein>
    <submittedName>
        <fullName evidence="3">Transporter</fullName>
    </submittedName>
</protein>
<gene>
    <name evidence="3" type="ORF">CGL56_15330</name>
</gene>
<dbReference type="InterPro" id="IPR050126">
    <property type="entry name" value="Ap4A_hydrolase"/>
</dbReference>
<comment type="similarity">
    <text evidence="1">Belongs to the metallophosphoesterase superfamily. YfcE family.</text>
</comment>
<proteinExistence type="inferred from homology"/>
<dbReference type="AlphaFoldDB" id="A0A2G0CBV5"/>
<dbReference type="Gene3D" id="3.60.21.10">
    <property type="match status" value="1"/>
</dbReference>
<dbReference type="CDD" id="cd00838">
    <property type="entry name" value="MPP_superfamily"/>
    <property type="match status" value="1"/>
</dbReference>
<evidence type="ECO:0000313" key="4">
    <source>
        <dbReference type="Proteomes" id="UP000226437"/>
    </source>
</evidence>
<dbReference type="PANTHER" id="PTHR42850">
    <property type="entry name" value="METALLOPHOSPHOESTERASE"/>
    <property type="match status" value="1"/>
</dbReference>
<reference evidence="3 4" key="1">
    <citation type="submission" date="2017-10" db="EMBL/GenBank/DDBJ databases">
        <title>The draft genome sequence of Lewinella marina KCTC 32374.</title>
        <authorList>
            <person name="Wang K."/>
        </authorList>
    </citation>
    <scope>NUCLEOTIDE SEQUENCE [LARGE SCALE GENOMIC DNA]</scope>
    <source>
        <strain evidence="3 4">MKG-38</strain>
    </source>
</reference>
<dbReference type="GO" id="GO:0005737">
    <property type="term" value="C:cytoplasm"/>
    <property type="evidence" value="ECO:0007669"/>
    <property type="project" value="TreeGrafter"/>
</dbReference>